<dbReference type="Gene3D" id="3.40.50.300">
    <property type="entry name" value="P-loop containing nucleotide triphosphate hydrolases"/>
    <property type="match status" value="1"/>
</dbReference>
<proteinExistence type="inferred from homology"/>
<dbReference type="NCBIfam" id="TIGR00231">
    <property type="entry name" value="small_GTP"/>
    <property type="match status" value="1"/>
</dbReference>
<dbReference type="InterPro" id="IPR014721">
    <property type="entry name" value="Ribsml_uS5_D2-typ_fold_subgr"/>
</dbReference>
<evidence type="ECO:0000256" key="5">
    <source>
        <dbReference type="ARBA" id="ARBA00023134"/>
    </source>
</evidence>
<dbReference type="InterPro" id="IPR027417">
    <property type="entry name" value="P-loop_NTPase"/>
</dbReference>
<dbReference type="Pfam" id="PF03764">
    <property type="entry name" value="EFG_IV"/>
    <property type="match status" value="1"/>
</dbReference>
<reference evidence="10" key="1">
    <citation type="submission" date="2017-09" db="EMBL/GenBank/DDBJ databases">
        <title>Depth-based differentiation of microbial function through sediment-hosted aquifers and enrichment of novel symbionts in the deep terrestrial subsurface.</title>
        <authorList>
            <person name="Probst A.J."/>
            <person name="Ladd B."/>
            <person name="Jarett J.K."/>
            <person name="Geller-Mcgrath D.E."/>
            <person name="Sieber C.M.K."/>
            <person name="Emerson J.B."/>
            <person name="Anantharaman K."/>
            <person name="Thomas B.C."/>
            <person name="Malmstrom R."/>
            <person name="Stieglmeier M."/>
            <person name="Klingl A."/>
            <person name="Woyke T."/>
            <person name="Ryan C.M."/>
            <person name="Banfield J.F."/>
        </authorList>
    </citation>
    <scope>NUCLEOTIDE SEQUENCE [LARGE SCALE GENOMIC DNA]</scope>
</reference>
<dbReference type="Pfam" id="PF22042">
    <property type="entry name" value="EF-G_D2"/>
    <property type="match status" value="1"/>
</dbReference>
<dbReference type="CDD" id="cd01886">
    <property type="entry name" value="EF-G"/>
    <property type="match status" value="1"/>
</dbReference>
<dbReference type="PROSITE" id="PS00301">
    <property type="entry name" value="G_TR_1"/>
    <property type="match status" value="1"/>
</dbReference>
<dbReference type="FunFam" id="3.30.70.870:FF:000001">
    <property type="entry name" value="Elongation factor G"/>
    <property type="match status" value="1"/>
</dbReference>
<dbReference type="SUPFAM" id="SSF54211">
    <property type="entry name" value="Ribosomal protein S5 domain 2-like"/>
    <property type="match status" value="1"/>
</dbReference>
<evidence type="ECO:0000256" key="4">
    <source>
        <dbReference type="ARBA" id="ARBA00022917"/>
    </source>
</evidence>
<dbReference type="InterPro" id="IPR009022">
    <property type="entry name" value="EFG_III"/>
</dbReference>
<dbReference type="SMART" id="SM00838">
    <property type="entry name" value="EFG_C"/>
    <property type="match status" value="1"/>
</dbReference>
<dbReference type="FunFam" id="3.30.70.240:FF:000001">
    <property type="entry name" value="Elongation factor G"/>
    <property type="match status" value="1"/>
</dbReference>
<keyword evidence="3 6" id="KW-0251">Elongation factor</keyword>
<feature type="binding site" evidence="6">
    <location>
        <begin position="25"/>
        <end position="32"/>
    </location>
    <ligand>
        <name>GTP</name>
        <dbReference type="ChEBI" id="CHEBI:37565"/>
    </ligand>
</feature>
<keyword evidence="6" id="KW-0963">Cytoplasm</keyword>
<dbReference type="Gene3D" id="3.30.230.10">
    <property type="match status" value="1"/>
</dbReference>
<dbReference type="CDD" id="cd03713">
    <property type="entry name" value="EFG_mtEFG_C"/>
    <property type="match status" value="1"/>
</dbReference>
<dbReference type="GO" id="GO:0005525">
    <property type="term" value="F:GTP binding"/>
    <property type="evidence" value="ECO:0007669"/>
    <property type="project" value="UniProtKB-UniRule"/>
</dbReference>
<comment type="similarity">
    <text evidence="1 6">Belongs to the TRAFAC class translation factor GTPase superfamily. Classic translation factor GTPase family. EF-G/EF-2 subfamily.</text>
</comment>
<dbReference type="Gene3D" id="2.40.30.10">
    <property type="entry name" value="Translation factors"/>
    <property type="match status" value="1"/>
</dbReference>
<dbReference type="EMBL" id="PEZK01000026">
    <property type="protein sequence ID" value="PIU02162.1"/>
    <property type="molecule type" value="Genomic_DNA"/>
</dbReference>
<dbReference type="InterPro" id="IPR009000">
    <property type="entry name" value="Transl_B-barrel_sf"/>
</dbReference>
<dbReference type="SMART" id="SM00889">
    <property type="entry name" value="EFG_IV"/>
    <property type="match status" value="1"/>
</dbReference>
<dbReference type="GO" id="GO:0003746">
    <property type="term" value="F:translation elongation factor activity"/>
    <property type="evidence" value="ECO:0007669"/>
    <property type="project" value="UniProtKB-UniRule"/>
</dbReference>
<dbReference type="InterPro" id="IPR004540">
    <property type="entry name" value="Transl_elong_EFG/EF2"/>
</dbReference>
<dbReference type="Proteomes" id="UP000231214">
    <property type="component" value="Unassembled WGS sequence"/>
</dbReference>
<evidence type="ECO:0000256" key="1">
    <source>
        <dbReference type="ARBA" id="ARBA00005870"/>
    </source>
</evidence>
<organism evidence="9 10">
    <name type="scientific">Candidatus Shapirobacteria bacterium CG09_land_8_20_14_0_10_49_15</name>
    <dbReference type="NCBI Taxonomy" id="1974482"/>
    <lineage>
        <taxon>Bacteria</taxon>
        <taxon>Candidatus Shapironibacteriota</taxon>
    </lineage>
</organism>
<evidence type="ECO:0000256" key="6">
    <source>
        <dbReference type="HAMAP-Rule" id="MF_00054"/>
    </source>
</evidence>
<dbReference type="InterPro" id="IPR035649">
    <property type="entry name" value="EFG_V"/>
</dbReference>
<dbReference type="Pfam" id="PF00009">
    <property type="entry name" value="GTP_EFTU"/>
    <property type="match status" value="1"/>
</dbReference>
<dbReference type="FunFam" id="2.40.30.10:FF:000006">
    <property type="entry name" value="Elongation factor G"/>
    <property type="match status" value="1"/>
</dbReference>
<comment type="function">
    <text evidence="6">Catalyzes the GTP-dependent ribosomal translocation step during translation elongation. During this step, the ribosome changes from the pre-translocational (PRE) to the post-translocational (POST) state as the newly formed A-site-bound peptidyl-tRNA and P-site-bound deacylated tRNA move to the P and E sites, respectively. Catalyzes the coordinated movement of the two tRNA molecules, the mRNA and conformational changes in the ribosome.</text>
</comment>
<sequence>MAEQNQITQNRNVPLAKIRNIGIIAHIDAGKTTTTERVLFYTGRTYKLGDIDEGTTQMDWMEQERERGITIMSAATTTFWILKQAGAVPAGSYRINIIDTPGHVDFTAEVERSLRVLDGGVVVFDAEEGVQSQSETVWRQADKYHVPRICFINKMDKLGANFDRTVGMIKERLGATPAVLALPIGAEKDFQGIVLVLEQQAWTWSENDPTGEKFQEVPVPGELREKLAKTREQLIETIAESDEEAMEKYLAEKSMSIEELKLALRRATTANRLIPIFCGSSLRNKGVQPLLDGVVNFLPSPLEVPQVEGINPETGQKETRQTDPNGPLAALAFKIQTDPHVGRLTYMRLYSGKLKSGDTLWNSSQNRAERAGRLLLMHANQREMIDEAFAGEIVAVIGLENTTTGDTLCQKNQPLILESISFPEPVISLAIEPRTKADQEKLGYALKRLSEEDPTFKIKSNPETGQTIISGMGELHLEILVDRMKREFNVLANTGRPQVAYKETITQVAEGEGKYIRQSGGRGQYGHCLLRVEPRGRGEGFEFINEIKGATIPAEFIPAIKKGVVEAMERGVLAGYPLEDMNVAVYDGSYHEVDSSEIAFKIAGSQALQAAIRQASPILLEPVMKLEVTTPEEFMGDVIGDLSSKRAQILGTESRGQLRLINALVPLAEVPGYSTMLRSMTQGRASFYMEPSHYETVPNNITEKIVAAKTGVTLAK</sequence>
<keyword evidence="2 6" id="KW-0547">Nucleotide-binding</keyword>
<dbReference type="PROSITE" id="PS51722">
    <property type="entry name" value="G_TR_2"/>
    <property type="match status" value="1"/>
</dbReference>
<dbReference type="InterPro" id="IPR020568">
    <property type="entry name" value="Ribosomal_Su5_D2-typ_SF"/>
</dbReference>
<dbReference type="CDD" id="cd04088">
    <property type="entry name" value="EFG_mtEFG_II"/>
    <property type="match status" value="1"/>
</dbReference>
<feature type="domain" description="Tr-type G" evidence="8">
    <location>
        <begin position="16"/>
        <end position="302"/>
    </location>
</feature>
<evidence type="ECO:0000313" key="9">
    <source>
        <dbReference type="EMBL" id="PIU02162.1"/>
    </source>
</evidence>
<keyword evidence="5 6" id="KW-0342">GTP-binding</keyword>
<dbReference type="SUPFAM" id="SSF54980">
    <property type="entry name" value="EF-G C-terminal domain-like"/>
    <property type="match status" value="2"/>
</dbReference>
<dbReference type="InterPro" id="IPR053905">
    <property type="entry name" value="EF-G-like_DII"/>
</dbReference>
<dbReference type="Gene3D" id="3.30.70.870">
    <property type="entry name" value="Elongation Factor G (Translational Gtpase), domain 3"/>
    <property type="match status" value="1"/>
</dbReference>
<dbReference type="FunFam" id="3.30.230.10:FF:000003">
    <property type="entry name" value="Elongation factor G"/>
    <property type="match status" value="1"/>
</dbReference>
<dbReference type="InterPro" id="IPR041095">
    <property type="entry name" value="EFG_II"/>
</dbReference>
<feature type="binding site" evidence="6">
    <location>
        <begin position="99"/>
        <end position="103"/>
    </location>
    <ligand>
        <name>GTP</name>
        <dbReference type="ChEBI" id="CHEBI:37565"/>
    </ligand>
</feature>
<dbReference type="CDD" id="cd16262">
    <property type="entry name" value="EFG_III"/>
    <property type="match status" value="1"/>
</dbReference>
<evidence type="ECO:0000313" key="10">
    <source>
        <dbReference type="Proteomes" id="UP000231214"/>
    </source>
</evidence>
<dbReference type="CDD" id="cd01434">
    <property type="entry name" value="EFG_mtEFG1_IV"/>
    <property type="match status" value="1"/>
</dbReference>
<evidence type="ECO:0000256" key="3">
    <source>
        <dbReference type="ARBA" id="ARBA00022768"/>
    </source>
</evidence>
<comment type="subcellular location">
    <subcellularLocation>
        <location evidence="6">Cytoplasm</location>
    </subcellularLocation>
</comment>
<dbReference type="PRINTS" id="PR00315">
    <property type="entry name" value="ELONGATNFCT"/>
</dbReference>
<gene>
    <name evidence="6 9" type="primary">fusA</name>
    <name evidence="9" type="ORF">COT66_01790</name>
</gene>
<dbReference type="Pfam" id="PF00679">
    <property type="entry name" value="EFG_C"/>
    <property type="match status" value="1"/>
</dbReference>
<dbReference type="InterPro" id="IPR000640">
    <property type="entry name" value="EFG_V-like"/>
</dbReference>
<dbReference type="GO" id="GO:0032790">
    <property type="term" value="P:ribosome disassembly"/>
    <property type="evidence" value="ECO:0007669"/>
    <property type="project" value="TreeGrafter"/>
</dbReference>
<feature type="binding site" evidence="6">
    <location>
        <begin position="153"/>
        <end position="156"/>
    </location>
    <ligand>
        <name>GTP</name>
        <dbReference type="ChEBI" id="CHEBI:37565"/>
    </ligand>
</feature>
<dbReference type="Pfam" id="PF14492">
    <property type="entry name" value="EFG_III"/>
    <property type="match status" value="1"/>
</dbReference>
<dbReference type="InterPro" id="IPR035647">
    <property type="entry name" value="EFG_III/V"/>
</dbReference>
<dbReference type="GO" id="GO:0003924">
    <property type="term" value="F:GTPase activity"/>
    <property type="evidence" value="ECO:0007669"/>
    <property type="project" value="InterPro"/>
</dbReference>
<dbReference type="InterPro" id="IPR005225">
    <property type="entry name" value="Small_GTP-bd"/>
</dbReference>
<dbReference type="SUPFAM" id="SSF50447">
    <property type="entry name" value="Translation proteins"/>
    <property type="match status" value="1"/>
</dbReference>
<dbReference type="InterPro" id="IPR047872">
    <property type="entry name" value="EFG_IV"/>
</dbReference>
<accession>A0A2M6XAR4</accession>
<dbReference type="NCBIfam" id="NF009381">
    <property type="entry name" value="PRK12740.1-5"/>
    <property type="match status" value="1"/>
</dbReference>
<protein>
    <recommendedName>
        <fullName evidence="6 7">Elongation factor G</fullName>
        <shortName evidence="6">EF-G</shortName>
    </recommendedName>
</protein>
<dbReference type="NCBIfam" id="TIGR00484">
    <property type="entry name" value="EF-G"/>
    <property type="match status" value="1"/>
</dbReference>
<dbReference type="GO" id="GO:0005737">
    <property type="term" value="C:cytoplasm"/>
    <property type="evidence" value="ECO:0007669"/>
    <property type="project" value="UniProtKB-SubCell"/>
</dbReference>
<dbReference type="AlphaFoldDB" id="A0A2M6XAR4"/>
<dbReference type="PANTHER" id="PTHR43261:SF1">
    <property type="entry name" value="RIBOSOME-RELEASING FACTOR 2, MITOCHONDRIAL"/>
    <property type="match status" value="1"/>
</dbReference>
<evidence type="ECO:0000256" key="2">
    <source>
        <dbReference type="ARBA" id="ARBA00022741"/>
    </source>
</evidence>
<evidence type="ECO:0000259" key="8">
    <source>
        <dbReference type="PROSITE" id="PS51722"/>
    </source>
</evidence>
<comment type="caution">
    <text evidence="9">The sequence shown here is derived from an EMBL/GenBank/DDBJ whole genome shotgun (WGS) entry which is preliminary data.</text>
</comment>
<dbReference type="FunFam" id="3.40.50.300:FF:000029">
    <property type="entry name" value="Elongation factor G"/>
    <property type="match status" value="1"/>
</dbReference>
<dbReference type="InterPro" id="IPR031157">
    <property type="entry name" value="G_TR_CS"/>
</dbReference>
<dbReference type="InterPro" id="IPR005517">
    <property type="entry name" value="Transl_elong_EFG/EF2_IV"/>
</dbReference>
<dbReference type="InterPro" id="IPR000795">
    <property type="entry name" value="T_Tr_GTP-bd_dom"/>
</dbReference>
<evidence type="ECO:0000256" key="7">
    <source>
        <dbReference type="NCBIfam" id="TIGR00484"/>
    </source>
</evidence>
<dbReference type="HAMAP" id="MF_00054_B">
    <property type="entry name" value="EF_G_EF_2_B"/>
    <property type="match status" value="1"/>
</dbReference>
<keyword evidence="4 6" id="KW-0648">Protein biosynthesis</keyword>
<dbReference type="Gene3D" id="3.30.70.240">
    <property type="match status" value="1"/>
</dbReference>
<dbReference type="SUPFAM" id="SSF52540">
    <property type="entry name" value="P-loop containing nucleoside triphosphate hydrolases"/>
    <property type="match status" value="1"/>
</dbReference>
<dbReference type="PANTHER" id="PTHR43261">
    <property type="entry name" value="TRANSLATION ELONGATION FACTOR G-RELATED"/>
    <property type="match status" value="1"/>
</dbReference>
<name>A0A2M6XAR4_9BACT</name>